<evidence type="ECO:0000313" key="3">
    <source>
        <dbReference type="Proteomes" id="UP000784294"/>
    </source>
</evidence>
<feature type="region of interest" description="Disordered" evidence="1">
    <location>
        <begin position="19"/>
        <end position="72"/>
    </location>
</feature>
<dbReference type="AlphaFoldDB" id="A0A448X065"/>
<dbReference type="EMBL" id="CAAALY010068392">
    <property type="protein sequence ID" value="VEL24558.1"/>
    <property type="molecule type" value="Genomic_DNA"/>
</dbReference>
<dbReference type="OrthoDB" id="10070470at2759"/>
<name>A0A448X065_9PLAT</name>
<gene>
    <name evidence="2" type="ORF">PXEA_LOCUS17998</name>
</gene>
<evidence type="ECO:0000313" key="2">
    <source>
        <dbReference type="EMBL" id="VEL24558.1"/>
    </source>
</evidence>
<organism evidence="2 3">
    <name type="scientific">Protopolystoma xenopodis</name>
    <dbReference type="NCBI Taxonomy" id="117903"/>
    <lineage>
        <taxon>Eukaryota</taxon>
        <taxon>Metazoa</taxon>
        <taxon>Spiralia</taxon>
        <taxon>Lophotrochozoa</taxon>
        <taxon>Platyhelminthes</taxon>
        <taxon>Monogenea</taxon>
        <taxon>Polyopisthocotylea</taxon>
        <taxon>Polystomatidea</taxon>
        <taxon>Polystomatidae</taxon>
        <taxon>Protopolystoma</taxon>
    </lineage>
</organism>
<dbReference type="Proteomes" id="UP000784294">
    <property type="component" value="Unassembled WGS sequence"/>
</dbReference>
<keyword evidence="3" id="KW-1185">Reference proteome</keyword>
<evidence type="ECO:0000256" key="1">
    <source>
        <dbReference type="SAM" id="MobiDB-lite"/>
    </source>
</evidence>
<feature type="compositionally biased region" description="Basic and acidic residues" evidence="1">
    <location>
        <begin position="47"/>
        <end position="63"/>
    </location>
</feature>
<sequence>MGPPFRLLPVTARCRSFPPSVNGSSGSIGRDSHARTCPASSETARTLQEKRIAMNRSHRDLNSDRWIQSPEC</sequence>
<proteinExistence type="predicted"/>
<comment type="caution">
    <text evidence="2">The sequence shown here is derived from an EMBL/GenBank/DDBJ whole genome shotgun (WGS) entry which is preliminary data.</text>
</comment>
<accession>A0A448X065</accession>
<reference evidence="2" key="1">
    <citation type="submission" date="2018-11" db="EMBL/GenBank/DDBJ databases">
        <authorList>
            <consortium name="Pathogen Informatics"/>
        </authorList>
    </citation>
    <scope>NUCLEOTIDE SEQUENCE</scope>
</reference>
<protein>
    <submittedName>
        <fullName evidence="2">Uncharacterized protein</fullName>
    </submittedName>
</protein>